<reference evidence="2" key="1">
    <citation type="journal article" date="2017" name="Nature">
        <title>The sunflower genome provides insights into oil metabolism, flowering and Asterid evolution.</title>
        <authorList>
            <person name="Badouin H."/>
            <person name="Gouzy J."/>
            <person name="Grassa C.J."/>
            <person name="Murat F."/>
            <person name="Staton S.E."/>
            <person name="Cottret L."/>
            <person name="Lelandais-Briere C."/>
            <person name="Owens G.L."/>
            <person name="Carrere S."/>
            <person name="Mayjonade B."/>
            <person name="Legrand L."/>
            <person name="Gill N."/>
            <person name="Kane N.C."/>
            <person name="Bowers J.E."/>
            <person name="Hubner S."/>
            <person name="Bellec A."/>
            <person name="Berard A."/>
            <person name="Berges H."/>
            <person name="Blanchet N."/>
            <person name="Boniface M.C."/>
            <person name="Brunel D."/>
            <person name="Catrice O."/>
            <person name="Chaidir N."/>
            <person name="Claudel C."/>
            <person name="Donnadieu C."/>
            <person name="Faraut T."/>
            <person name="Fievet G."/>
            <person name="Helmstetter N."/>
            <person name="King M."/>
            <person name="Knapp S.J."/>
            <person name="Lai Z."/>
            <person name="Le Paslier M.C."/>
            <person name="Lippi Y."/>
            <person name="Lorenzon L."/>
            <person name="Mandel J.R."/>
            <person name="Marage G."/>
            <person name="Marchand G."/>
            <person name="Marquand E."/>
            <person name="Bret-Mestries E."/>
            <person name="Morien E."/>
            <person name="Nambeesan S."/>
            <person name="Nguyen T."/>
            <person name="Pegot-Espagnet P."/>
            <person name="Pouilly N."/>
            <person name="Raftis F."/>
            <person name="Sallet E."/>
            <person name="Schiex T."/>
            <person name="Thomas J."/>
            <person name="Vandecasteele C."/>
            <person name="Vares D."/>
            <person name="Vear F."/>
            <person name="Vautrin S."/>
            <person name="Crespi M."/>
            <person name="Mangin B."/>
            <person name="Burke J.M."/>
            <person name="Salse J."/>
            <person name="Munos S."/>
            <person name="Vincourt P."/>
            <person name="Rieseberg L.H."/>
            <person name="Langlade N.B."/>
        </authorList>
    </citation>
    <scope>NUCLEOTIDE SEQUENCE [LARGE SCALE GENOMIC DNA]</scope>
    <source>
        <strain evidence="2">cv. SF193</strain>
    </source>
</reference>
<dbReference type="EMBL" id="CM007892">
    <property type="protein sequence ID" value="OTG31564.1"/>
    <property type="molecule type" value="Genomic_DNA"/>
</dbReference>
<protein>
    <submittedName>
        <fullName evidence="1">Uncharacterized protein</fullName>
    </submittedName>
</protein>
<dbReference type="AlphaFoldDB" id="A0A251V7Z1"/>
<accession>A0A251V7Z1</accession>
<name>A0A251V7Z1_HELAN</name>
<evidence type="ECO:0000313" key="1">
    <source>
        <dbReference type="EMBL" id="OTG31564.1"/>
    </source>
</evidence>
<gene>
    <name evidence="1" type="ORF">HannXRQ_Chr03g0077071</name>
</gene>
<keyword evidence="2" id="KW-1185">Reference proteome</keyword>
<proteinExistence type="predicted"/>
<dbReference type="Proteomes" id="UP000215914">
    <property type="component" value="Chromosome 3"/>
</dbReference>
<organism evidence="1 2">
    <name type="scientific">Helianthus annuus</name>
    <name type="common">Common sunflower</name>
    <dbReference type="NCBI Taxonomy" id="4232"/>
    <lineage>
        <taxon>Eukaryota</taxon>
        <taxon>Viridiplantae</taxon>
        <taxon>Streptophyta</taxon>
        <taxon>Embryophyta</taxon>
        <taxon>Tracheophyta</taxon>
        <taxon>Spermatophyta</taxon>
        <taxon>Magnoliopsida</taxon>
        <taxon>eudicotyledons</taxon>
        <taxon>Gunneridae</taxon>
        <taxon>Pentapetalae</taxon>
        <taxon>asterids</taxon>
        <taxon>campanulids</taxon>
        <taxon>Asterales</taxon>
        <taxon>Asteraceae</taxon>
        <taxon>Asteroideae</taxon>
        <taxon>Heliantheae alliance</taxon>
        <taxon>Heliantheae</taxon>
        <taxon>Helianthus</taxon>
    </lineage>
</organism>
<evidence type="ECO:0000313" key="2">
    <source>
        <dbReference type="Proteomes" id="UP000215914"/>
    </source>
</evidence>
<sequence length="58" mass="6643">MGIFRVPLRLSVLTLQHWRERHLSSRLSTGRLSSINSSHCSTSNFSRFRAPLRLSTGM</sequence>
<dbReference type="InParanoid" id="A0A251V7Z1"/>